<dbReference type="PANTHER" id="PTHR40394">
    <property type="entry name" value="LIPOPROTEIN-RELATED"/>
    <property type="match status" value="1"/>
</dbReference>
<feature type="domain" description="Cytochrome c" evidence="5">
    <location>
        <begin position="106"/>
        <end position="191"/>
    </location>
</feature>
<evidence type="ECO:0000313" key="7">
    <source>
        <dbReference type="Proteomes" id="UP000095228"/>
    </source>
</evidence>
<dbReference type="RefSeq" id="WP_069962209.1">
    <property type="nucleotide sequence ID" value="NZ_CP016094.1"/>
</dbReference>
<dbReference type="GO" id="GO:0009055">
    <property type="term" value="F:electron transfer activity"/>
    <property type="evidence" value="ECO:0007669"/>
    <property type="project" value="InterPro"/>
</dbReference>
<evidence type="ECO:0000313" key="6">
    <source>
        <dbReference type="EMBL" id="AOS45015.1"/>
    </source>
</evidence>
<dbReference type="KEGG" id="obg:Verru16b_02084"/>
<dbReference type="STRING" id="1838286.Verru16b_02084"/>
<dbReference type="OrthoDB" id="9773456at2"/>
<dbReference type="Proteomes" id="UP000095228">
    <property type="component" value="Chromosome"/>
</dbReference>
<gene>
    <name evidence="6" type="ORF">Verru16b_02084</name>
</gene>
<dbReference type="PANTHER" id="PTHR40394:SF2">
    <property type="entry name" value="QUINOL:CYTOCHROME C OXIDOREDUCTASE MEMBRANE PROTEIN"/>
    <property type="match status" value="1"/>
</dbReference>
<evidence type="ECO:0000256" key="2">
    <source>
        <dbReference type="ARBA" id="ARBA00022723"/>
    </source>
</evidence>
<dbReference type="InterPro" id="IPR009056">
    <property type="entry name" value="Cyt_c-like_dom"/>
</dbReference>
<sequence length="210" mass="23129">MRYAYYTLAFLVILTLSVMGFRGANATRPPIELWPDMDHQAKYKPQAESKFFADGRADRAIPAGTVPRGRTTAADASYLRADEAHYAGKNADGSFVRGFPVPVTQQLVERGQNRYQIYCAPCHGAVGDGNGITKSYGMVATPTYHDARLRDMAEGELYNTITNGKNTMLSYADKLSPDDRWAVVAYVRALQRAANATIDDVPLEQRGGLK</sequence>
<evidence type="ECO:0000256" key="3">
    <source>
        <dbReference type="ARBA" id="ARBA00023004"/>
    </source>
</evidence>
<accession>A0A1D8AVY5</accession>
<evidence type="ECO:0000259" key="5">
    <source>
        <dbReference type="PROSITE" id="PS51007"/>
    </source>
</evidence>
<dbReference type="GO" id="GO:0046872">
    <property type="term" value="F:metal ion binding"/>
    <property type="evidence" value="ECO:0007669"/>
    <property type="project" value="UniProtKB-KW"/>
</dbReference>
<dbReference type="InterPro" id="IPR036909">
    <property type="entry name" value="Cyt_c-like_dom_sf"/>
</dbReference>
<protein>
    <submittedName>
        <fullName evidence="6">Cytochrome c</fullName>
    </submittedName>
</protein>
<evidence type="ECO:0000256" key="1">
    <source>
        <dbReference type="ARBA" id="ARBA00022617"/>
    </source>
</evidence>
<dbReference type="SUPFAM" id="SSF46626">
    <property type="entry name" value="Cytochrome c"/>
    <property type="match status" value="1"/>
</dbReference>
<keyword evidence="2 4" id="KW-0479">Metal-binding</keyword>
<dbReference type="PROSITE" id="PS51007">
    <property type="entry name" value="CYTC"/>
    <property type="match status" value="1"/>
</dbReference>
<evidence type="ECO:0000256" key="4">
    <source>
        <dbReference type="PROSITE-ProRule" id="PRU00433"/>
    </source>
</evidence>
<keyword evidence="7" id="KW-1185">Reference proteome</keyword>
<organism evidence="6 7">
    <name type="scientific">Lacunisphaera limnophila</name>
    <dbReference type="NCBI Taxonomy" id="1838286"/>
    <lineage>
        <taxon>Bacteria</taxon>
        <taxon>Pseudomonadati</taxon>
        <taxon>Verrucomicrobiota</taxon>
        <taxon>Opitutia</taxon>
        <taxon>Opitutales</taxon>
        <taxon>Opitutaceae</taxon>
        <taxon>Lacunisphaera</taxon>
    </lineage>
</organism>
<dbReference type="AlphaFoldDB" id="A0A1D8AVY5"/>
<reference evidence="6 7" key="1">
    <citation type="submission" date="2016-06" db="EMBL/GenBank/DDBJ databases">
        <title>Three novel species with peptidoglycan cell walls form the new genus Lacunisphaera gen. nov. in the family Opitutaceae of the verrucomicrobial subdivision 4.</title>
        <authorList>
            <person name="Rast P."/>
            <person name="Gloeckner I."/>
            <person name="Jogler M."/>
            <person name="Boedeker C."/>
            <person name="Jeske O."/>
            <person name="Wiegand S."/>
            <person name="Reinhardt R."/>
            <person name="Schumann P."/>
            <person name="Rohde M."/>
            <person name="Spring S."/>
            <person name="Gloeckner F.O."/>
            <person name="Jogler C."/>
        </authorList>
    </citation>
    <scope>NUCLEOTIDE SEQUENCE [LARGE SCALE GENOMIC DNA]</scope>
    <source>
        <strain evidence="6 7">IG16b</strain>
    </source>
</reference>
<dbReference type="Gene3D" id="1.10.760.10">
    <property type="entry name" value="Cytochrome c-like domain"/>
    <property type="match status" value="1"/>
</dbReference>
<proteinExistence type="predicted"/>
<keyword evidence="1 4" id="KW-0349">Heme</keyword>
<dbReference type="Pfam" id="PF13442">
    <property type="entry name" value="Cytochrome_CBB3"/>
    <property type="match status" value="1"/>
</dbReference>
<dbReference type="EMBL" id="CP016094">
    <property type="protein sequence ID" value="AOS45015.1"/>
    <property type="molecule type" value="Genomic_DNA"/>
</dbReference>
<keyword evidence="3 4" id="KW-0408">Iron</keyword>
<dbReference type="GO" id="GO:0020037">
    <property type="term" value="F:heme binding"/>
    <property type="evidence" value="ECO:0007669"/>
    <property type="project" value="InterPro"/>
</dbReference>
<name>A0A1D8AVY5_9BACT</name>